<accession>A0A699GJC3</accession>
<dbReference type="EMBL" id="BKCJ010000075">
    <property type="protein sequence ID" value="GEU29511.1"/>
    <property type="molecule type" value="Genomic_DNA"/>
</dbReference>
<protein>
    <submittedName>
        <fullName evidence="1">Uncharacterized protein</fullName>
    </submittedName>
</protein>
<dbReference type="AlphaFoldDB" id="A0A699GJC3"/>
<evidence type="ECO:0000313" key="1">
    <source>
        <dbReference type="EMBL" id="GEU29511.1"/>
    </source>
</evidence>
<reference evidence="1" key="1">
    <citation type="journal article" date="2019" name="Sci. Rep.">
        <title>Draft genome of Tanacetum cinerariifolium, the natural source of mosquito coil.</title>
        <authorList>
            <person name="Yamashiro T."/>
            <person name="Shiraishi A."/>
            <person name="Satake H."/>
            <person name="Nakayama K."/>
        </authorList>
    </citation>
    <scope>NUCLEOTIDE SEQUENCE</scope>
</reference>
<sequence length="150" mass="17316">MEVILGTGKGVVIEEVVEDDEVKEASETRNSDFSHETLYMKNKVKAEQEMEEHVHNDFHPLMYEDDLLQKENPINYQQDPYHEEDEAAENAELFDEQDHLLEHVPFLKETVIIIDGDAPLLAVDAPVMPPVIDLEEQLERPNKRKKLNPA</sequence>
<gene>
    <name evidence="1" type="ORF">Tci_001489</name>
</gene>
<proteinExistence type="predicted"/>
<organism evidence="1">
    <name type="scientific">Tanacetum cinerariifolium</name>
    <name type="common">Dalmatian daisy</name>
    <name type="synonym">Chrysanthemum cinerariifolium</name>
    <dbReference type="NCBI Taxonomy" id="118510"/>
    <lineage>
        <taxon>Eukaryota</taxon>
        <taxon>Viridiplantae</taxon>
        <taxon>Streptophyta</taxon>
        <taxon>Embryophyta</taxon>
        <taxon>Tracheophyta</taxon>
        <taxon>Spermatophyta</taxon>
        <taxon>Magnoliopsida</taxon>
        <taxon>eudicotyledons</taxon>
        <taxon>Gunneridae</taxon>
        <taxon>Pentapetalae</taxon>
        <taxon>asterids</taxon>
        <taxon>campanulids</taxon>
        <taxon>Asterales</taxon>
        <taxon>Asteraceae</taxon>
        <taxon>Asteroideae</taxon>
        <taxon>Anthemideae</taxon>
        <taxon>Anthemidinae</taxon>
        <taxon>Tanacetum</taxon>
    </lineage>
</organism>
<comment type="caution">
    <text evidence="1">The sequence shown here is derived from an EMBL/GenBank/DDBJ whole genome shotgun (WGS) entry which is preliminary data.</text>
</comment>
<name>A0A699GJC3_TANCI</name>